<organism evidence="1 4">
    <name type="scientific">Myxococcus fulvus</name>
    <dbReference type="NCBI Taxonomy" id="33"/>
    <lineage>
        <taxon>Bacteria</taxon>
        <taxon>Pseudomonadati</taxon>
        <taxon>Myxococcota</taxon>
        <taxon>Myxococcia</taxon>
        <taxon>Myxococcales</taxon>
        <taxon>Cystobacterineae</taxon>
        <taxon>Myxococcaceae</taxon>
        <taxon>Myxococcus</taxon>
    </lineage>
</organism>
<dbReference type="Proteomes" id="UP000183760">
    <property type="component" value="Unassembled WGS sequence"/>
</dbReference>
<dbReference type="Proteomes" id="UP000321514">
    <property type="component" value="Unassembled WGS sequence"/>
</dbReference>
<dbReference type="SUPFAM" id="SSF53335">
    <property type="entry name" value="S-adenosyl-L-methionine-dependent methyltransferases"/>
    <property type="match status" value="1"/>
</dbReference>
<gene>
    <name evidence="1" type="ORF">MFU01_03660</name>
    <name evidence="2" type="ORF">SAMN05443572_1011127</name>
</gene>
<dbReference type="EMBL" id="FOIB01000001">
    <property type="protein sequence ID" value="SET10914.1"/>
    <property type="molecule type" value="Genomic_DNA"/>
</dbReference>
<dbReference type="CDD" id="cd02440">
    <property type="entry name" value="AdoMet_MTases"/>
    <property type="match status" value="1"/>
</dbReference>
<dbReference type="PANTHER" id="PTHR11006:SF4">
    <property type="entry name" value="PROTEIN ARGININE N-METHYLTRANSFERASE 7"/>
    <property type="match status" value="1"/>
</dbReference>
<dbReference type="OrthoDB" id="5383291at2"/>
<reference evidence="1 4" key="2">
    <citation type="submission" date="2019-07" db="EMBL/GenBank/DDBJ databases">
        <title>Whole genome shotgun sequence of Myxococcus fulvus NBRC 100333.</title>
        <authorList>
            <person name="Hosoyama A."/>
            <person name="Uohara A."/>
            <person name="Ohji S."/>
            <person name="Ichikawa N."/>
        </authorList>
    </citation>
    <scope>NUCLEOTIDE SEQUENCE [LARGE SCALE GENOMIC DNA]</scope>
    <source>
        <strain evidence="1 4">NBRC 100333</strain>
    </source>
</reference>
<dbReference type="Gene3D" id="3.40.50.150">
    <property type="entry name" value="Vaccinia Virus protein VP39"/>
    <property type="match status" value="1"/>
</dbReference>
<dbReference type="InterPro" id="IPR025799">
    <property type="entry name" value="Arg_MeTrfase"/>
</dbReference>
<dbReference type="EMBL" id="BJXR01000006">
    <property type="protein sequence ID" value="GEN05329.1"/>
    <property type="molecule type" value="Genomic_DNA"/>
</dbReference>
<name>A0A511STT1_MYXFU</name>
<evidence type="ECO:0000313" key="4">
    <source>
        <dbReference type="Proteomes" id="UP000321514"/>
    </source>
</evidence>
<evidence type="ECO:0000313" key="1">
    <source>
        <dbReference type="EMBL" id="GEN05329.1"/>
    </source>
</evidence>
<dbReference type="STRING" id="1334629.MFUL124B02_06570"/>
<dbReference type="Gene3D" id="2.70.160.11">
    <property type="entry name" value="Hnrnp arginine n-methyltransferase1"/>
    <property type="match status" value="1"/>
</dbReference>
<keyword evidence="3" id="KW-1185">Reference proteome</keyword>
<dbReference type="RefSeq" id="WP_046711269.1">
    <property type="nucleotide sequence ID" value="NZ_BJXR01000006.1"/>
</dbReference>
<protein>
    <submittedName>
        <fullName evidence="2">Protein arginine N-methyltransferase 1</fullName>
    </submittedName>
</protein>
<evidence type="ECO:0000313" key="2">
    <source>
        <dbReference type="EMBL" id="SET10914.1"/>
    </source>
</evidence>
<sequence length="332" mass="37736">MPNLLDLPRQALMDLRSRLSHLPLVSQLPLRNVVPDSLALSSPAPQDSALSDPARVLAWQKACARYVKPGQVVMDVCAGAGLRTFAAATRHPRRLYAVDPSRLLDTTQWVARRNGLEHIDFVRAQPWSFQPPEKVDVLLHELLGEALFDAGLVPRMLDLRSRLLRPGGRILPNRFEVFVEPVQLRDEACLPFIWSQRIPGVDYSCLQTLREAMNPSYFTRVVRSYEVDHLLCEPEPAFAFDLETMTADGLPQRVRYERPVMEAGRVDGFCLFYKVAFDAELSFTVSPLRGQNPAGMTFLRVDPRDFARNELLSFELELADPGDVGTWRWHFR</sequence>
<dbReference type="GO" id="GO:0042054">
    <property type="term" value="F:histone methyltransferase activity"/>
    <property type="evidence" value="ECO:0007669"/>
    <property type="project" value="TreeGrafter"/>
</dbReference>
<reference evidence="2 3" key="1">
    <citation type="submission" date="2016-10" db="EMBL/GenBank/DDBJ databases">
        <authorList>
            <person name="Varghese N."/>
            <person name="Submissions S."/>
        </authorList>
    </citation>
    <scope>NUCLEOTIDE SEQUENCE [LARGE SCALE GENOMIC DNA]</scope>
    <source>
        <strain evidence="2 3">DSM 16525</strain>
    </source>
</reference>
<accession>A0A511STT1</accession>
<dbReference type="PANTHER" id="PTHR11006">
    <property type="entry name" value="PROTEIN ARGININE N-METHYLTRANSFERASE"/>
    <property type="match status" value="1"/>
</dbReference>
<evidence type="ECO:0000313" key="3">
    <source>
        <dbReference type="Proteomes" id="UP000183760"/>
    </source>
</evidence>
<dbReference type="AlphaFoldDB" id="A0A511STT1"/>
<proteinExistence type="predicted"/>
<dbReference type="GO" id="GO:0016274">
    <property type="term" value="F:protein-arginine N-methyltransferase activity"/>
    <property type="evidence" value="ECO:0007669"/>
    <property type="project" value="InterPro"/>
</dbReference>
<dbReference type="InterPro" id="IPR029063">
    <property type="entry name" value="SAM-dependent_MTases_sf"/>
</dbReference>
<comment type="caution">
    <text evidence="1">The sequence shown here is derived from an EMBL/GenBank/DDBJ whole genome shotgun (WGS) entry which is preliminary data.</text>
</comment>